<proteinExistence type="predicted"/>
<dbReference type="SMART" id="SM00671">
    <property type="entry name" value="SEL1"/>
    <property type="match status" value="6"/>
</dbReference>
<feature type="region of interest" description="Disordered" evidence="2">
    <location>
        <begin position="239"/>
        <end position="321"/>
    </location>
</feature>
<keyword evidence="1" id="KW-0677">Repeat</keyword>
<reference evidence="4" key="1">
    <citation type="submission" date="2015-06" db="EMBL/GenBank/DDBJ databases">
        <title>Expansion of signal transduction pathways in fungi by whole-genome duplication.</title>
        <authorList>
            <consortium name="DOE Joint Genome Institute"/>
            <person name="Corrochano L.M."/>
            <person name="Kuo A."/>
            <person name="Marcet-Houben M."/>
            <person name="Polaino S."/>
            <person name="Salamov A."/>
            <person name="Villalobos J.M."/>
            <person name="Alvarez M.I."/>
            <person name="Avalos J."/>
            <person name="Benito E.P."/>
            <person name="Benoit I."/>
            <person name="Burger G."/>
            <person name="Camino L.P."/>
            <person name="Canovas D."/>
            <person name="Cerda-Olmedo E."/>
            <person name="Cheng J.-F."/>
            <person name="Dominguez A."/>
            <person name="Elias M."/>
            <person name="Eslava A.P."/>
            <person name="Glaser F."/>
            <person name="Grimwood J."/>
            <person name="Gutierrez G."/>
            <person name="Heitman J."/>
            <person name="Henrissat B."/>
            <person name="Iturriaga E.A."/>
            <person name="Lang B.F."/>
            <person name="Lavin J.L."/>
            <person name="Lee S."/>
            <person name="Li W."/>
            <person name="Lindquist E."/>
            <person name="Lopez-Garcia S."/>
            <person name="Luque E.M."/>
            <person name="Marcos A.T."/>
            <person name="Martin J."/>
            <person name="McCluskey K."/>
            <person name="Medina H.R."/>
            <person name="Miralles-Duran A."/>
            <person name="Miyazaki A."/>
            <person name="Munoz-Torres E."/>
            <person name="Oguiza J.A."/>
            <person name="Ohm R."/>
            <person name="Olmedo M."/>
            <person name="Orejas M."/>
            <person name="Ortiz-Castellanos L."/>
            <person name="Pisabarro A.G."/>
            <person name="Rodriguez-Romero J."/>
            <person name="Ruiz-Herrera J."/>
            <person name="Ruiz-Vazquez R."/>
            <person name="Sanz C."/>
            <person name="Schackwitz W."/>
            <person name="Schmutz J."/>
            <person name="Shahriari M."/>
            <person name="Shelest E."/>
            <person name="Silva-Franco F."/>
            <person name="Soanes D."/>
            <person name="Syed K."/>
            <person name="Tagua V.G."/>
            <person name="Talbot N.J."/>
            <person name="Thon M."/>
            <person name="De vries R.P."/>
            <person name="Wiebenga A."/>
            <person name="Yadav J.S."/>
            <person name="Braun E.L."/>
            <person name="Baker S."/>
            <person name="Garre V."/>
            <person name="Horwitz B."/>
            <person name="Torres-Martinez S."/>
            <person name="Idnurm A."/>
            <person name="Herrera-Estrella A."/>
            <person name="Gabaldon T."/>
            <person name="Grigoriev I.V."/>
        </authorList>
    </citation>
    <scope>NUCLEOTIDE SEQUENCE [LARGE SCALE GENOMIC DNA]</scope>
    <source>
        <strain evidence="4">NRRL 1555(-)</strain>
    </source>
</reference>
<dbReference type="RefSeq" id="XP_018293177.1">
    <property type="nucleotide sequence ID" value="XM_018441863.1"/>
</dbReference>
<feature type="compositionally biased region" description="Acidic residues" evidence="2">
    <location>
        <begin position="213"/>
        <end position="222"/>
    </location>
</feature>
<feature type="compositionally biased region" description="Acidic residues" evidence="2">
    <location>
        <begin position="307"/>
        <end position="321"/>
    </location>
</feature>
<dbReference type="PANTHER" id="PTHR46430">
    <property type="entry name" value="PROTEIN SKT5-RELATED"/>
    <property type="match status" value="1"/>
</dbReference>
<dbReference type="STRING" id="763407.A0A162PQS4"/>
<dbReference type="InterPro" id="IPR011990">
    <property type="entry name" value="TPR-like_helical_dom_sf"/>
</dbReference>
<dbReference type="PANTHER" id="PTHR46430:SF2">
    <property type="entry name" value="CHITIN SYNTHASE REGULATORY FACTOR 4"/>
    <property type="match status" value="1"/>
</dbReference>
<feature type="region of interest" description="Disordered" evidence="2">
    <location>
        <begin position="1"/>
        <end position="22"/>
    </location>
</feature>
<dbReference type="EMBL" id="KV440978">
    <property type="protein sequence ID" value="OAD75137.1"/>
    <property type="molecule type" value="Genomic_DNA"/>
</dbReference>
<organism evidence="3 4">
    <name type="scientific">Phycomyces blakesleeanus (strain ATCC 8743b / DSM 1359 / FGSC 10004 / NBRC 33097 / NRRL 1555)</name>
    <dbReference type="NCBI Taxonomy" id="763407"/>
    <lineage>
        <taxon>Eukaryota</taxon>
        <taxon>Fungi</taxon>
        <taxon>Fungi incertae sedis</taxon>
        <taxon>Mucoromycota</taxon>
        <taxon>Mucoromycotina</taxon>
        <taxon>Mucoromycetes</taxon>
        <taxon>Mucorales</taxon>
        <taxon>Phycomycetaceae</taxon>
        <taxon>Phycomyces</taxon>
    </lineage>
</organism>
<dbReference type="Gene3D" id="1.25.40.10">
    <property type="entry name" value="Tetratricopeptide repeat domain"/>
    <property type="match status" value="1"/>
</dbReference>
<dbReference type="Proteomes" id="UP000077315">
    <property type="component" value="Unassembled WGS sequence"/>
</dbReference>
<dbReference type="Pfam" id="PF08238">
    <property type="entry name" value="Sel1"/>
    <property type="match status" value="5"/>
</dbReference>
<dbReference type="InterPro" id="IPR006597">
    <property type="entry name" value="Sel1-like"/>
</dbReference>
<name>A0A162PQS4_PHYB8</name>
<sequence length="799" mass="89708">MLFTSTTTQENDTLWSGHQPQSEGSLFRINSMVHTERGFQTPYSAHIELPEQPIKPLPKVPIESHLPQRHPMLFDSFVPRSDYGTLERRWNYIETPTMPLSPQQSSCYVGHYNPQATNTSLSQSNGLYNTLSPWNSIRHTTIIDTMPLQQPTLPAWVSCDLDRTESMKIEVPSSAEEYTSLPFEAQSQIQPIKLQKPFDPSVHPSSSAKPNEQEENQVEEDQETPRVKDITSGLTAISLDHSSNIHLPHTPDRENYKDRNVKVMRTSLNIPSSRSSMDVNSALGHSTPGTSVTSDHLIPDKFTPDQVGDEDDSDNFSQESSDEVIYERMHLQSDSVYENVPTSIKPRLSIRTTRPIDINQVHLTQPSNGNYNRTGPINPAQIGTSHHSPLTRIPPVHSLSADPARPRLTIGSISLVRSEESIKDFSRMAGKTKDPNTQMVYASYLLEIADLYQVPALSTSIRHALLKEACTWIERLAKSGIPEALLIQGRWYQLGHAAPDCVGRKYVKINTAKALKCYQQASNAGLKDASYALAAYWKSQNDWLKASSYYQSASQKGHILAKYANELARLTFDHRVENSNDVKTGLKLLLESARSEVKDSAAACFMLSCIYGRHFGLVGLTEDPEFGPFDPTNAYFYLSKAVRMGHLDAIHKMGEVWELGLWDKTSDIEKAIEYYTRAAQESHPGSMFELVKIYSGQIDYPSQPEQAILWCQRASDKGYAKADYLLGLYYEEGLNGLEIDYPRALGYFTKAASNGYTEAQARLNIPINMVPENTPHNNQGRFERAAKRLSSARINCDLM</sequence>
<evidence type="ECO:0000256" key="2">
    <source>
        <dbReference type="SAM" id="MobiDB-lite"/>
    </source>
</evidence>
<evidence type="ECO:0000313" key="4">
    <source>
        <dbReference type="Proteomes" id="UP000077315"/>
    </source>
</evidence>
<keyword evidence="4" id="KW-1185">Reference proteome</keyword>
<evidence type="ECO:0000313" key="3">
    <source>
        <dbReference type="EMBL" id="OAD75137.1"/>
    </source>
</evidence>
<feature type="compositionally biased region" description="Basic and acidic residues" evidence="2">
    <location>
        <begin position="249"/>
        <end position="261"/>
    </location>
</feature>
<dbReference type="InParanoid" id="A0A162PQS4"/>
<accession>A0A162PQS4</accession>
<protein>
    <recommendedName>
        <fullName evidence="5">HCP-like protein</fullName>
    </recommendedName>
</protein>
<gene>
    <name evidence="3" type="ORF">PHYBLDRAFT_67899</name>
</gene>
<dbReference type="VEuPathDB" id="FungiDB:PHYBLDRAFT_67899"/>
<dbReference type="SUPFAM" id="SSF81901">
    <property type="entry name" value="HCP-like"/>
    <property type="match status" value="2"/>
</dbReference>
<dbReference type="InterPro" id="IPR051726">
    <property type="entry name" value="Chitin_Synth_Reg"/>
</dbReference>
<feature type="region of interest" description="Disordered" evidence="2">
    <location>
        <begin position="196"/>
        <end position="227"/>
    </location>
</feature>
<evidence type="ECO:0000256" key="1">
    <source>
        <dbReference type="ARBA" id="ARBA00022737"/>
    </source>
</evidence>
<dbReference type="AlphaFoldDB" id="A0A162PQS4"/>
<feature type="compositionally biased region" description="Polar residues" evidence="2">
    <location>
        <begin position="266"/>
        <end position="294"/>
    </location>
</feature>
<feature type="compositionally biased region" description="Polar residues" evidence="2">
    <location>
        <begin position="362"/>
        <end position="388"/>
    </location>
</feature>
<dbReference type="OrthoDB" id="272077at2759"/>
<dbReference type="GeneID" id="29002769"/>
<feature type="region of interest" description="Disordered" evidence="2">
    <location>
        <begin position="362"/>
        <end position="404"/>
    </location>
</feature>
<evidence type="ECO:0008006" key="5">
    <source>
        <dbReference type="Google" id="ProtNLM"/>
    </source>
</evidence>